<keyword evidence="1" id="KW-0812">Transmembrane</keyword>
<evidence type="ECO:0000256" key="1">
    <source>
        <dbReference type="SAM" id="Phobius"/>
    </source>
</evidence>
<feature type="transmembrane region" description="Helical" evidence="1">
    <location>
        <begin position="58"/>
        <end position="83"/>
    </location>
</feature>
<name>A0A8D8KAY9_CULPI</name>
<feature type="transmembrane region" description="Helical" evidence="1">
    <location>
        <begin position="30"/>
        <end position="51"/>
    </location>
</feature>
<dbReference type="AlphaFoldDB" id="A0A8D8KAY9"/>
<proteinExistence type="predicted"/>
<dbReference type="EMBL" id="HBUE01323174">
    <property type="protein sequence ID" value="CAG6589295.1"/>
    <property type="molecule type" value="Transcribed_RNA"/>
</dbReference>
<protein>
    <submittedName>
        <fullName evidence="2">(northern house mosquito) hypothetical protein</fullName>
    </submittedName>
</protein>
<sequence>MFFFYSINLLYRIIQYHSDSSGRITSFNVFFLWFLCFRLFLFLFLCLHVFFMVSVCAVLFFCKFLFVFGALHLVRFHCCFALVLFSSGVVVKMVCLFLFVELFLSALNVFLT</sequence>
<keyword evidence="1" id="KW-1133">Transmembrane helix</keyword>
<accession>A0A8D8KAY9</accession>
<evidence type="ECO:0000313" key="2">
    <source>
        <dbReference type="EMBL" id="CAG6589295.1"/>
    </source>
</evidence>
<feature type="transmembrane region" description="Helical" evidence="1">
    <location>
        <begin position="89"/>
        <end position="111"/>
    </location>
</feature>
<dbReference type="EMBL" id="HBUE01216613">
    <property type="protein sequence ID" value="CAG6537284.1"/>
    <property type="molecule type" value="Transcribed_RNA"/>
</dbReference>
<keyword evidence="1" id="KW-0472">Membrane</keyword>
<organism evidence="2">
    <name type="scientific">Culex pipiens</name>
    <name type="common">House mosquito</name>
    <dbReference type="NCBI Taxonomy" id="7175"/>
    <lineage>
        <taxon>Eukaryota</taxon>
        <taxon>Metazoa</taxon>
        <taxon>Ecdysozoa</taxon>
        <taxon>Arthropoda</taxon>
        <taxon>Hexapoda</taxon>
        <taxon>Insecta</taxon>
        <taxon>Pterygota</taxon>
        <taxon>Neoptera</taxon>
        <taxon>Endopterygota</taxon>
        <taxon>Diptera</taxon>
        <taxon>Nematocera</taxon>
        <taxon>Culicoidea</taxon>
        <taxon>Culicidae</taxon>
        <taxon>Culicinae</taxon>
        <taxon>Culicini</taxon>
        <taxon>Culex</taxon>
        <taxon>Culex</taxon>
    </lineage>
</organism>
<reference evidence="2" key="1">
    <citation type="submission" date="2021-05" db="EMBL/GenBank/DDBJ databases">
        <authorList>
            <person name="Alioto T."/>
            <person name="Alioto T."/>
            <person name="Gomez Garrido J."/>
        </authorList>
    </citation>
    <scope>NUCLEOTIDE SEQUENCE</scope>
</reference>